<protein>
    <submittedName>
        <fullName evidence="2">Uncharacterized protein</fullName>
    </submittedName>
</protein>
<proteinExistence type="predicted"/>
<gene>
    <name evidence="2" type="ORF">METZ01_LOCUS174019</name>
</gene>
<organism evidence="2">
    <name type="scientific">marine metagenome</name>
    <dbReference type="NCBI Taxonomy" id="408172"/>
    <lineage>
        <taxon>unclassified sequences</taxon>
        <taxon>metagenomes</taxon>
        <taxon>ecological metagenomes</taxon>
    </lineage>
</organism>
<dbReference type="AlphaFoldDB" id="A0A382C4Y7"/>
<dbReference type="GO" id="GO:0016491">
    <property type="term" value="F:oxidoreductase activity"/>
    <property type="evidence" value="ECO:0007669"/>
    <property type="project" value="InterPro"/>
</dbReference>
<feature type="region of interest" description="Disordered" evidence="1">
    <location>
        <begin position="1"/>
        <end position="20"/>
    </location>
</feature>
<reference evidence="2" key="1">
    <citation type="submission" date="2018-05" db="EMBL/GenBank/DDBJ databases">
        <authorList>
            <person name="Lanie J.A."/>
            <person name="Ng W.-L."/>
            <person name="Kazmierczak K.M."/>
            <person name="Andrzejewski T.M."/>
            <person name="Davidsen T.M."/>
            <person name="Wayne K.J."/>
            <person name="Tettelin H."/>
            <person name="Glass J.I."/>
            <person name="Rusch D."/>
            <person name="Podicherti R."/>
            <person name="Tsui H.-C.T."/>
            <person name="Winkler M.E."/>
        </authorList>
    </citation>
    <scope>NUCLEOTIDE SEQUENCE</scope>
</reference>
<dbReference type="EMBL" id="UINC01032841">
    <property type="protein sequence ID" value="SVB21165.1"/>
    <property type="molecule type" value="Genomic_DNA"/>
</dbReference>
<dbReference type="InterPro" id="IPR043144">
    <property type="entry name" value="Mal/L-sulf/L-lact_DH-like_ah"/>
</dbReference>
<accession>A0A382C4Y7</accession>
<evidence type="ECO:0000313" key="2">
    <source>
        <dbReference type="EMBL" id="SVB21165.1"/>
    </source>
</evidence>
<name>A0A382C4Y7_9ZZZZ</name>
<dbReference type="Gene3D" id="1.10.1530.10">
    <property type="match status" value="1"/>
</dbReference>
<dbReference type="SUPFAM" id="SSF89733">
    <property type="entry name" value="L-sulfolactate dehydrogenase-like"/>
    <property type="match status" value="1"/>
</dbReference>
<sequence length="145" mass="16276">MKTSITTAENANPSYPSRSQSLSVIIPSPLQRQPGVWRSRVSPVWMELMQLSHGLSFQSASHSSFQRSYPGHHLLLKVLLYNSKGSILVVTAQKELEQMYEILISEAEQFSTSVLQHYGVPPDHAKIITEVIIDSELRGYDDHGL</sequence>
<dbReference type="InterPro" id="IPR036111">
    <property type="entry name" value="Mal/L-sulfo/L-lacto_DH-like_sf"/>
</dbReference>
<evidence type="ECO:0000256" key="1">
    <source>
        <dbReference type="SAM" id="MobiDB-lite"/>
    </source>
</evidence>